<comment type="subcellular location">
    <subcellularLocation>
        <location evidence="1">Membrane</location>
        <topology evidence="1">Single-pass type I membrane protein</topology>
    </subcellularLocation>
</comment>
<evidence type="ECO:0000256" key="3">
    <source>
        <dbReference type="ARBA" id="ARBA00023157"/>
    </source>
</evidence>
<dbReference type="PANTHER" id="PTHR11640:SF31">
    <property type="entry name" value="IRREGULAR CHIASM C-ROUGHEST PROTEIN-RELATED"/>
    <property type="match status" value="1"/>
</dbReference>
<evidence type="ECO:0000313" key="8">
    <source>
        <dbReference type="Proteomes" id="UP000507470"/>
    </source>
</evidence>
<feature type="domain" description="Ig-like" evidence="6">
    <location>
        <begin position="469"/>
        <end position="554"/>
    </location>
</feature>
<evidence type="ECO:0000313" key="7">
    <source>
        <dbReference type="EMBL" id="CAC5390639.1"/>
    </source>
</evidence>
<dbReference type="InterPro" id="IPR036179">
    <property type="entry name" value="Ig-like_dom_sf"/>
</dbReference>
<feature type="domain" description="Ig-like" evidence="6">
    <location>
        <begin position="89"/>
        <end position="174"/>
    </location>
</feature>
<dbReference type="GO" id="GO:0098609">
    <property type="term" value="P:cell-cell adhesion"/>
    <property type="evidence" value="ECO:0007669"/>
    <property type="project" value="TreeGrafter"/>
</dbReference>
<evidence type="ECO:0000256" key="5">
    <source>
        <dbReference type="ARBA" id="ARBA00023319"/>
    </source>
</evidence>
<evidence type="ECO:0000259" key="6">
    <source>
        <dbReference type="PROSITE" id="PS50835"/>
    </source>
</evidence>
<keyword evidence="2" id="KW-0472">Membrane</keyword>
<keyword evidence="5" id="KW-0393">Immunoglobulin domain</keyword>
<accession>A0A6J8C6E9</accession>
<dbReference type="InterPro" id="IPR051275">
    <property type="entry name" value="Cell_adhesion_signaling"/>
</dbReference>
<feature type="domain" description="Ig-like" evidence="6">
    <location>
        <begin position="183"/>
        <end position="268"/>
    </location>
</feature>
<dbReference type="Proteomes" id="UP000507470">
    <property type="component" value="Unassembled WGS sequence"/>
</dbReference>
<dbReference type="InterPro" id="IPR013783">
    <property type="entry name" value="Ig-like_fold"/>
</dbReference>
<dbReference type="SUPFAM" id="SSF48726">
    <property type="entry name" value="Immunoglobulin"/>
    <property type="match status" value="6"/>
</dbReference>
<gene>
    <name evidence="7" type="ORF">MCOR_25725</name>
</gene>
<dbReference type="GO" id="GO:0005886">
    <property type="term" value="C:plasma membrane"/>
    <property type="evidence" value="ECO:0007669"/>
    <property type="project" value="TreeGrafter"/>
</dbReference>
<dbReference type="EMBL" id="CACVKT020004586">
    <property type="protein sequence ID" value="CAC5390639.1"/>
    <property type="molecule type" value="Genomic_DNA"/>
</dbReference>
<dbReference type="Gene3D" id="2.60.40.10">
    <property type="entry name" value="Immunoglobulins"/>
    <property type="match status" value="6"/>
</dbReference>
<organism evidence="7 8">
    <name type="scientific">Mytilus coruscus</name>
    <name type="common">Sea mussel</name>
    <dbReference type="NCBI Taxonomy" id="42192"/>
    <lineage>
        <taxon>Eukaryota</taxon>
        <taxon>Metazoa</taxon>
        <taxon>Spiralia</taxon>
        <taxon>Lophotrochozoa</taxon>
        <taxon>Mollusca</taxon>
        <taxon>Bivalvia</taxon>
        <taxon>Autobranchia</taxon>
        <taxon>Pteriomorphia</taxon>
        <taxon>Mytilida</taxon>
        <taxon>Mytiloidea</taxon>
        <taxon>Mytilidae</taxon>
        <taxon>Mytilinae</taxon>
        <taxon>Mytilus</taxon>
    </lineage>
</organism>
<evidence type="ECO:0000256" key="1">
    <source>
        <dbReference type="ARBA" id="ARBA00004479"/>
    </source>
</evidence>
<dbReference type="PANTHER" id="PTHR11640">
    <property type="entry name" value="NEPHRIN"/>
    <property type="match status" value="1"/>
</dbReference>
<keyword evidence="3" id="KW-1015">Disulfide bond</keyword>
<dbReference type="PROSITE" id="PS50835">
    <property type="entry name" value="IG_LIKE"/>
    <property type="match status" value="6"/>
</dbReference>
<dbReference type="AlphaFoldDB" id="A0A6J8C6E9"/>
<feature type="domain" description="Ig-like" evidence="6">
    <location>
        <begin position="281"/>
        <end position="361"/>
    </location>
</feature>
<dbReference type="OrthoDB" id="6153876at2759"/>
<reference evidence="7 8" key="1">
    <citation type="submission" date="2020-06" db="EMBL/GenBank/DDBJ databases">
        <authorList>
            <person name="Li R."/>
            <person name="Bekaert M."/>
        </authorList>
    </citation>
    <scope>NUCLEOTIDE SEQUENCE [LARGE SCALE GENOMIC DNA]</scope>
    <source>
        <strain evidence="8">wild</strain>
    </source>
</reference>
<proteinExistence type="predicted"/>
<evidence type="ECO:0000256" key="2">
    <source>
        <dbReference type="ARBA" id="ARBA00023136"/>
    </source>
</evidence>
<protein>
    <recommendedName>
        <fullName evidence="6">Ig-like domain-containing protein</fullName>
    </recommendedName>
</protein>
<name>A0A6J8C6E9_MYTCO</name>
<dbReference type="GO" id="GO:0005911">
    <property type="term" value="C:cell-cell junction"/>
    <property type="evidence" value="ECO:0007669"/>
    <property type="project" value="TreeGrafter"/>
</dbReference>
<feature type="domain" description="Ig-like" evidence="6">
    <location>
        <begin position="1"/>
        <end position="82"/>
    </location>
</feature>
<sequence>MNSTEPIFVDNIILLKCEVDGGIPFASISWHCESTFDEKNTTINNKVQSTVKLKLKKSDNNKSCECIAYHLSWESQKTTDIILNVLYAPDSNLTVQRTPVGEIFSGKRVTLTCIASGGNPLATLAWNCSGTNSNQSTGNLVSNTVEFKVNKSDNNKVCKCSAFHPVTTYTPTVENRLLVYYAPESNTSIQQTPPGGIVTGENVTLTCIVFGGNPVATLSWNCTGINKNSTTSAIASYSIEFVVNKTQSNKICACSAVHPVASYNQTVGHKLLVYYAPIQNPNIEQTPTGGIIAGNNVRLTCTVSGGNPLATLSWNCNGTITNSTSSNIAIYSIDFAVKKIDDSRLCSCTAEHPDRSYKPIENHRLIVYYAPDTNPIIAQTPLGPIVTGNTVTLTCTVPGGNPLAKLSWNCAGTKENNTAGNTSSYSITMSVNKSYNNKICTCTADHIISAYEPTVQHKLVVYYAPDDRPSIEQTPAGGIITGHTVILTCSVKGGNPPAILKWNCTGDTSNGTTDTTANYSVSFPVNKTQNNAICACSASHPDMSYTPAEEHRLDVYCKL</sequence>
<keyword evidence="8" id="KW-1185">Reference proteome</keyword>
<feature type="domain" description="Ig-like" evidence="6">
    <location>
        <begin position="375"/>
        <end position="460"/>
    </location>
</feature>
<dbReference type="GO" id="GO:0050839">
    <property type="term" value="F:cell adhesion molecule binding"/>
    <property type="evidence" value="ECO:0007669"/>
    <property type="project" value="TreeGrafter"/>
</dbReference>
<evidence type="ECO:0000256" key="4">
    <source>
        <dbReference type="ARBA" id="ARBA00023180"/>
    </source>
</evidence>
<dbReference type="InterPro" id="IPR007110">
    <property type="entry name" value="Ig-like_dom"/>
</dbReference>
<keyword evidence="4" id="KW-0325">Glycoprotein</keyword>